<evidence type="ECO:0000313" key="6">
    <source>
        <dbReference type="EMBL" id="NXE12514.1"/>
    </source>
</evidence>
<evidence type="ECO:0000259" key="5">
    <source>
        <dbReference type="SMART" id="SM00199"/>
    </source>
</evidence>
<evidence type="ECO:0000256" key="4">
    <source>
        <dbReference type="ARBA" id="ARBA00022729"/>
    </source>
</evidence>
<keyword evidence="4" id="KW-0732">Signal</keyword>
<evidence type="ECO:0000256" key="2">
    <source>
        <dbReference type="ARBA" id="ARBA00022500"/>
    </source>
</evidence>
<dbReference type="CDD" id="cd00272">
    <property type="entry name" value="Chemokine_CC"/>
    <property type="match status" value="1"/>
</dbReference>
<dbReference type="Proteomes" id="UP000533896">
    <property type="component" value="Unassembled WGS sequence"/>
</dbReference>
<keyword evidence="7" id="KW-1185">Reference proteome</keyword>
<dbReference type="AlphaFoldDB" id="A0A7K8KCL4"/>
<comment type="similarity">
    <text evidence="1">Belongs to the intercrine beta (chemokine CC) family.</text>
</comment>
<dbReference type="GO" id="GO:0070098">
    <property type="term" value="P:chemokine-mediated signaling pathway"/>
    <property type="evidence" value="ECO:0007669"/>
    <property type="project" value="TreeGrafter"/>
</dbReference>
<dbReference type="GO" id="GO:0008009">
    <property type="term" value="F:chemokine activity"/>
    <property type="evidence" value="ECO:0007669"/>
    <property type="project" value="InterPro"/>
</dbReference>
<accession>A0A7K8KCL4</accession>
<comment type="caution">
    <text evidence="6">The sequence shown here is derived from an EMBL/GenBank/DDBJ whole genome shotgun (WGS) entry which is preliminary data.</text>
</comment>
<dbReference type="GO" id="GO:0005615">
    <property type="term" value="C:extracellular space"/>
    <property type="evidence" value="ECO:0007669"/>
    <property type="project" value="UniProtKB-KW"/>
</dbReference>
<name>A0A7K8KCL4_9AVES</name>
<proteinExistence type="inferred from homology"/>
<reference evidence="6 7" key="1">
    <citation type="submission" date="2019-09" db="EMBL/GenBank/DDBJ databases">
        <title>Bird 10,000 Genomes (B10K) Project - Family phase.</title>
        <authorList>
            <person name="Zhang G."/>
        </authorList>
    </citation>
    <scope>NUCLEOTIDE SEQUENCE [LARGE SCALE GENOMIC DNA]</scope>
    <source>
        <strain evidence="6">B10K-CU-031-23</strain>
    </source>
</reference>
<dbReference type="SUPFAM" id="SSF54117">
    <property type="entry name" value="Interleukin 8-like chemokines"/>
    <property type="match status" value="1"/>
</dbReference>
<dbReference type="InterPro" id="IPR036048">
    <property type="entry name" value="Interleukin_8-like_sf"/>
</dbReference>
<keyword evidence="3" id="KW-0202">Cytokine</keyword>
<organism evidence="6 7">
    <name type="scientific">Lophotis ruficrista</name>
    <dbReference type="NCBI Taxonomy" id="172689"/>
    <lineage>
        <taxon>Eukaryota</taxon>
        <taxon>Metazoa</taxon>
        <taxon>Chordata</taxon>
        <taxon>Craniata</taxon>
        <taxon>Vertebrata</taxon>
        <taxon>Euteleostomi</taxon>
        <taxon>Archelosauria</taxon>
        <taxon>Archosauria</taxon>
        <taxon>Dinosauria</taxon>
        <taxon>Saurischia</taxon>
        <taxon>Theropoda</taxon>
        <taxon>Coelurosauria</taxon>
        <taxon>Aves</taxon>
        <taxon>Neognathae</taxon>
        <taxon>Neoaves</taxon>
        <taxon>Otidimorphae</taxon>
        <taxon>Otidiformes</taxon>
        <taxon>Otididae</taxon>
        <taxon>Lophotis</taxon>
    </lineage>
</organism>
<dbReference type="GO" id="GO:0061844">
    <property type="term" value="P:antimicrobial humoral immune response mediated by antimicrobial peptide"/>
    <property type="evidence" value="ECO:0007669"/>
    <property type="project" value="TreeGrafter"/>
</dbReference>
<dbReference type="GO" id="GO:0048020">
    <property type="term" value="F:CCR chemokine receptor binding"/>
    <property type="evidence" value="ECO:0007669"/>
    <property type="project" value="TreeGrafter"/>
</dbReference>
<evidence type="ECO:0000256" key="3">
    <source>
        <dbReference type="ARBA" id="ARBA00022514"/>
    </source>
</evidence>
<dbReference type="GO" id="GO:0030335">
    <property type="term" value="P:positive regulation of cell migration"/>
    <property type="evidence" value="ECO:0007669"/>
    <property type="project" value="TreeGrafter"/>
</dbReference>
<dbReference type="PANTHER" id="PTHR12015">
    <property type="entry name" value="SMALL INDUCIBLE CYTOKINE A"/>
    <property type="match status" value="1"/>
</dbReference>
<keyword evidence="2" id="KW-0145">Chemotaxis</keyword>
<dbReference type="FunFam" id="2.40.50.40:FF:000002">
    <property type="entry name" value="C-C motif chemokine"/>
    <property type="match status" value="1"/>
</dbReference>
<feature type="non-terminal residue" evidence="6">
    <location>
        <position position="66"/>
    </location>
</feature>
<feature type="domain" description="Chemokine interleukin-8-like" evidence="5">
    <location>
        <begin position="6"/>
        <end position="62"/>
    </location>
</feature>
<dbReference type="SMART" id="SM00199">
    <property type="entry name" value="SCY"/>
    <property type="match status" value="1"/>
</dbReference>
<dbReference type="Gene3D" id="2.40.50.40">
    <property type="match status" value="1"/>
</dbReference>
<evidence type="ECO:0000313" key="7">
    <source>
        <dbReference type="Proteomes" id="UP000533896"/>
    </source>
</evidence>
<dbReference type="GO" id="GO:0006954">
    <property type="term" value="P:inflammatory response"/>
    <property type="evidence" value="ECO:0007669"/>
    <property type="project" value="TreeGrafter"/>
</dbReference>
<protein>
    <submittedName>
        <fullName evidence="6">CCL4 protein</fullName>
    </submittedName>
</protein>
<dbReference type="GO" id="GO:0048245">
    <property type="term" value="P:eosinophil chemotaxis"/>
    <property type="evidence" value="ECO:0007669"/>
    <property type="project" value="TreeGrafter"/>
</dbReference>
<dbReference type="OrthoDB" id="9892424at2759"/>
<dbReference type="PANTHER" id="PTHR12015:SF103">
    <property type="entry name" value="C-C MOTIF CHEMOKINE 4-RELATED"/>
    <property type="match status" value="1"/>
</dbReference>
<feature type="non-terminal residue" evidence="6">
    <location>
        <position position="1"/>
    </location>
</feature>
<dbReference type="InterPro" id="IPR001811">
    <property type="entry name" value="Chemokine_IL8-like_dom"/>
</dbReference>
<dbReference type="Pfam" id="PF00048">
    <property type="entry name" value="IL8"/>
    <property type="match status" value="1"/>
</dbReference>
<evidence type="ECO:0000256" key="1">
    <source>
        <dbReference type="ARBA" id="ARBA00010868"/>
    </source>
</evidence>
<gene>
    <name evidence="6" type="primary">Ccl4_4</name>
    <name evidence="6" type="ORF">LOPRUF_R15012</name>
</gene>
<sequence length="66" mass="7491">TAYSTPTECCYDYVQRAIRHAQSFYETSSSCSMPAVVFVTASGAEICADPKKPWVKKHMKTLRRKK</sequence>
<dbReference type="EMBL" id="VWYV01000870">
    <property type="protein sequence ID" value="NXE12514.1"/>
    <property type="molecule type" value="Genomic_DNA"/>
</dbReference>
<dbReference type="InterPro" id="IPR039809">
    <property type="entry name" value="Chemokine_b/g/d"/>
</dbReference>